<keyword evidence="2" id="KW-1133">Transmembrane helix</keyword>
<name>A0A1M7TS78_9ACTN</name>
<evidence type="ECO:0000313" key="3">
    <source>
        <dbReference type="EMBL" id="SHN73575.1"/>
    </source>
</evidence>
<feature type="transmembrane region" description="Helical" evidence="2">
    <location>
        <begin position="71"/>
        <end position="94"/>
    </location>
</feature>
<organism evidence="3 4">
    <name type="scientific">Geodermatophilus obscurus</name>
    <dbReference type="NCBI Taxonomy" id="1861"/>
    <lineage>
        <taxon>Bacteria</taxon>
        <taxon>Bacillati</taxon>
        <taxon>Actinomycetota</taxon>
        <taxon>Actinomycetes</taxon>
        <taxon>Geodermatophilales</taxon>
        <taxon>Geodermatophilaceae</taxon>
        <taxon>Geodermatophilus</taxon>
    </lineage>
</organism>
<gene>
    <name evidence="3" type="ORF">SAMN05660350_02134</name>
</gene>
<evidence type="ECO:0000313" key="4">
    <source>
        <dbReference type="Proteomes" id="UP000184428"/>
    </source>
</evidence>
<feature type="compositionally biased region" description="Pro residues" evidence="1">
    <location>
        <begin position="30"/>
        <end position="49"/>
    </location>
</feature>
<feature type="transmembrane region" description="Helical" evidence="2">
    <location>
        <begin position="147"/>
        <end position="168"/>
    </location>
</feature>
<keyword evidence="2" id="KW-0812">Transmembrane</keyword>
<feature type="region of interest" description="Disordered" evidence="1">
    <location>
        <begin position="1"/>
        <end position="62"/>
    </location>
</feature>
<dbReference type="Proteomes" id="UP000184428">
    <property type="component" value="Unassembled WGS sequence"/>
</dbReference>
<dbReference type="AlphaFoldDB" id="A0A1M7TS78"/>
<evidence type="ECO:0000256" key="1">
    <source>
        <dbReference type="SAM" id="MobiDB-lite"/>
    </source>
</evidence>
<feature type="transmembrane region" description="Helical" evidence="2">
    <location>
        <begin position="114"/>
        <end position="140"/>
    </location>
</feature>
<protein>
    <submittedName>
        <fullName evidence="3">Uncharacterized protein</fullName>
    </submittedName>
</protein>
<reference evidence="3 4" key="1">
    <citation type="submission" date="2016-12" db="EMBL/GenBank/DDBJ databases">
        <authorList>
            <person name="Song W.-J."/>
            <person name="Kurnit D.M."/>
        </authorList>
    </citation>
    <scope>NUCLEOTIDE SEQUENCE [LARGE SCALE GENOMIC DNA]</scope>
    <source>
        <strain evidence="3 4">DSM 43162</strain>
    </source>
</reference>
<accession>A0A1M7TS78</accession>
<evidence type="ECO:0000256" key="2">
    <source>
        <dbReference type="SAM" id="Phobius"/>
    </source>
</evidence>
<feature type="transmembrane region" description="Helical" evidence="2">
    <location>
        <begin position="180"/>
        <end position="201"/>
    </location>
</feature>
<sequence length="220" mass="22535">MRSRTMDPVSTSPSPWADPATETQPGAPYAGPPTTAPYRPAPGWPPPAPYGTAWPQPWPPAPARPQRPGQVIAAAVLALVQAAAVALATAYLQLLGTVFSMAADEPGFPADGAALAAEAGVLSLVQLFSVVLLVAAGVLALTSRRALARWTLAAAFALQLALAVYWAARLLGAFGSASGVLLFLVVCFAAGPAVALGLSVGRPARAWFAGRPDGRTTPHR</sequence>
<keyword evidence="2" id="KW-0472">Membrane</keyword>
<proteinExistence type="predicted"/>
<dbReference type="EMBL" id="FRDM01000008">
    <property type="protein sequence ID" value="SHN73575.1"/>
    <property type="molecule type" value="Genomic_DNA"/>
</dbReference>